<comment type="similarity">
    <text evidence="1">Belongs to the Mediator complex subunit 14 family.</text>
</comment>
<protein>
    <recommendedName>
        <fullName evidence="1">Mediator of RNA polymerase II transcription subunit 14</fullName>
    </recommendedName>
    <alternativeName>
        <fullName evidence="1">Mediator complex subunit 14</fullName>
    </alternativeName>
</protein>
<keyword evidence="1" id="KW-0805">Transcription regulation</keyword>
<evidence type="ECO:0000313" key="3">
    <source>
        <dbReference type="EMBL" id="ELP89598.1"/>
    </source>
</evidence>
<comment type="subcellular location">
    <subcellularLocation>
        <location evidence="1">Nucleus</location>
    </subcellularLocation>
</comment>
<organism evidence="3 4">
    <name type="scientific">Entamoeba invadens IP1</name>
    <dbReference type="NCBI Taxonomy" id="370355"/>
    <lineage>
        <taxon>Eukaryota</taxon>
        <taxon>Amoebozoa</taxon>
        <taxon>Evosea</taxon>
        <taxon>Archamoebae</taxon>
        <taxon>Mastigamoebida</taxon>
        <taxon>Entamoebidae</taxon>
        <taxon>Entamoeba</taxon>
    </lineage>
</organism>
<accession>A0A0A1U5J4</accession>
<name>A0A0A1U5J4_ENTIV</name>
<gene>
    <name evidence="3" type="ORF">EIN_525930</name>
</gene>
<evidence type="ECO:0000313" key="4">
    <source>
        <dbReference type="Proteomes" id="UP000014680"/>
    </source>
</evidence>
<comment type="subunit">
    <text evidence="1">Component of the Mediator complex.</text>
</comment>
<keyword evidence="4" id="KW-1185">Reference proteome</keyword>
<keyword evidence="1" id="KW-0804">Transcription</keyword>
<dbReference type="Pfam" id="PF08638">
    <property type="entry name" value="Med14"/>
    <property type="match status" value="1"/>
</dbReference>
<dbReference type="InterPro" id="IPR055122">
    <property type="entry name" value="Med14_N"/>
</dbReference>
<dbReference type="GO" id="GO:0016592">
    <property type="term" value="C:mediator complex"/>
    <property type="evidence" value="ECO:0007669"/>
    <property type="project" value="UniProtKB-UniRule"/>
</dbReference>
<dbReference type="RefSeq" id="XP_004256369.1">
    <property type="nucleotide sequence ID" value="XM_004256321.1"/>
</dbReference>
<dbReference type="EMBL" id="KB206604">
    <property type="protein sequence ID" value="ELP89598.1"/>
    <property type="molecule type" value="Genomic_DNA"/>
</dbReference>
<comment type="function">
    <text evidence="1">Component of the Mediator complex, a coactivator involved in the regulated transcription of nearly all RNA polymerase II-dependent genes. Mediator functions as a bridge to convey information from gene-specific regulatory proteins to the basal RNA polymerase II transcription machinery. Mediator is recruited to promoters by direct interactions with regulatory proteins and serves as a scaffold for the assembly of a functional preinitiation complex with RNA polymerase II and the general transcription factors.</text>
</comment>
<dbReference type="GO" id="GO:0003712">
    <property type="term" value="F:transcription coregulator activity"/>
    <property type="evidence" value="ECO:0007669"/>
    <property type="project" value="UniProtKB-UniRule"/>
</dbReference>
<dbReference type="Proteomes" id="UP000014680">
    <property type="component" value="Unassembled WGS sequence"/>
</dbReference>
<reference evidence="3 4" key="1">
    <citation type="submission" date="2012-10" db="EMBL/GenBank/DDBJ databases">
        <authorList>
            <person name="Zafar N."/>
            <person name="Inman J."/>
            <person name="Hall N."/>
            <person name="Lorenzi H."/>
            <person name="Caler E."/>
        </authorList>
    </citation>
    <scope>NUCLEOTIDE SEQUENCE [LARGE SCALE GENOMIC DNA]</scope>
    <source>
        <strain evidence="3 4">IP1</strain>
    </source>
</reference>
<dbReference type="VEuPathDB" id="AmoebaDB:EIN_525930"/>
<dbReference type="KEGG" id="eiv:EIN_525930"/>
<dbReference type="GeneID" id="14888563"/>
<evidence type="ECO:0000256" key="1">
    <source>
        <dbReference type="RuleBase" id="RU365082"/>
    </source>
</evidence>
<proteinExistence type="inferred from homology"/>
<sequence length="1025" mass="118194">MESATCTATLIDVVRFSVSRVVHDISDSFQKCDKVEILDSSERAIHTLGKVLVLTRWIGRNKVIQDIDHFNTACLQSIIALHSLVKVFVLMNRKSVALRVAFPEIPSALQVLLTANFELPTIPKQVPNYYNIKKTVERFLWGVYYTHNSLIKCSKFDIVCGMMYIKVDQNFECWITVDNQDAIYTKTDVFWRIVSVNFYIPHVIKTDEKTIAHLNEVLKQKTECLKTPFPGLINYFLYTAKNMHFQHLCLEADSTRTKEFFPNLVAKISNGMNEKTLTIHYWNNEIYVKYNFDVKNNKLQITHSPLLSTDYFDVSLPLPQQITKLAKATVGMLCLKLSKQLVPFEGKNKARTTFHISMYTGKININTPYLPKPLVEHYNILVSRKPTADFTALLVDLHTQIKYAQIYTIAKTYFKGYPILRCDDDTYNIIKTHIGKFEKIRGEYLVPKHNIANAANFEICGFPFLVKMSDSRFVTLAITKKYDEVSKKDEDTIIWIVLKDGALNYSYCSKDVFVPTSTSTCISKIDKFCDCSDLECKKCVNTDNFKTRFEEQFKAENFTQLNIGGPEICLECRYLPYLIYLEQITEVQNYTINVSFKPFKDNLNVLLVKGNSVEYVKQKFRFTISPNEFENPPRVLLDKVVVFIHVLMLVDHLNENVTSFTENSVTVSNSFVIKVTSSLIDTMVLTFSLTQPYAGLSNMFSFVFFPENTPTALVPLSKKALFFTSLKTVANCINQILQLFYNANRSCLSITISHLNFLTICLSQTSAVVTESNVTAIFSYNISTGNKSATFLYKSAGFFNLCPSELFTKTFENKKIFPSVFNMTELLAHLKNLVNFLHTFLFVEFVCSDREMKNMMIHLRHDLVFEIPKNFMETVSTSLTQQPHPDLLTKYFNNRFSNPFKSGQFVMARQLVIFMQSKVKLIRAFEPLFNFCLLSQNTPKNIFDFSIDESTPHVLFSVKKFKTLNELNSDLFDFRIMFKCTPPHQFQLEGFQPQTENTRTLFEKIQMKRIDNIKQVVEIIGENIN</sequence>
<feature type="domain" description="Mediator complex subunit MED14 N-terminal" evidence="2">
    <location>
        <begin position="10"/>
        <end position="178"/>
    </location>
</feature>
<dbReference type="AlphaFoldDB" id="A0A0A1U5J4"/>
<evidence type="ECO:0000259" key="2">
    <source>
        <dbReference type="Pfam" id="PF08638"/>
    </source>
</evidence>
<keyword evidence="1" id="KW-0010">Activator</keyword>
<keyword evidence="1" id="KW-0539">Nucleus</keyword>